<dbReference type="RefSeq" id="WP_015019020.1">
    <property type="nucleotide sequence ID" value="NC_018719.1"/>
</dbReference>
<dbReference type="OrthoDB" id="7386at2157"/>
<gene>
    <name evidence="1" type="ordered locus">Ngar_c15490</name>
</gene>
<reference evidence="1 2" key="1">
    <citation type="journal article" date="2012" name="Environ. Microbiol.">
        <title>The genome of the ammonia-oxidizing Candidatus Nitrososphaera gargensis: insights into metabolic versatility and environmental adaptations.</title>
        <authorList>
            <person name="Spang A."/>
            <person name="Poehlein A."/>
            <person name="Offre P."/>
            <person name="Zumbragel S."/>
            <person name="Haider S."/>
            <person name="Rychlik N."/>
            <person name="Nowka B."/>
            <person name="Schmeisser C."/>
            <person name="Lebedeva E.V."/>
            <person name="Rattei T."/>
            <person name="Bohm C."/>
            <person name="Schmid M."/>
            <person name="Galushko A."/>
            <person name="Hatzenpichler R."/>
            <person name="Weinmaier T."/>
            <person name="Daniel R."/>
            <person name="Schleper C."/>
            <person name="Spieck E."/>
            <person name="Streit W."/>
            <person name="Wagner M."/>
        </authorList>
    </citation>
    <scope>NUCLEOTIDE SEQUENCE [LARGE SCALE GENOMIC DNA]</scope>
    <source>
        <strain evidence="2">Ga9.2</strain>
    </source>
</reference>
<sequence length="277" mass="31152">MDNSIPRLIIKLKNEFVRTYRGQSLLREVLPLPNSRYLPVDDDVLHSLHQFAAANLIYFRSYDSEISGIACKVYEGDINNYWLNSKKYDTSYQPFYPTWILSAFALAHGAKSLGFEQLVDVGSGDGRIAYCGRLLGMESHGIEIDYDLVQLQNSISAATGIRYSAIRADATRFDYKTLKLSKPIFFISGLPEMGEMLANSVISQAKSIEGLMHNSAGFNFMGSHVMKSFSRDQTGWGWGSVIANHDLELVDTVTLPTLWTTDQVVDTAYVYTRFKKP</sequence>
<evidence type="ECO:0000313" key="1">
    <source>
        <dbReference type="EMBL" id="AFU58483.1"/>
    </source>
</evidence>
<dbReference type="InterPro" id="IPR029063">
    <property type="entry name" value="SAM-dependent_MTases_sf"/>
</dbReference>
<name>K0IHR0_NITGG</name>
<dbReference type="SUPFAM" id="SSF53335">
    <property type="entry name" value="S-adenosyl-L-methionine-dependent methyltransferases"/>
    <property type="match status" value="1"/>
</dbReference>
<organism evidence="1 2">
    <name type="scientific">Nitrososphaera gargensis (strain Ga9.2)</name>
    <dbReference type="NCBI Taxonomy" id="1237085"/>
    <lineage>
        <taxon>Archaea</taxon>
        <taxon>Nitrososphaerota</taxon>
        <taxon>Nitrososphaeria</taxon>
        <taxon>Nitrososphaerales</taxon>
        <taxon>Nitrososphaeraceae</taxon>
        <taxon>Nitrososphaera</taxon>
    </lineage>
</organism>
<evidence type="ECO:0008006" key="3">
    <source>
        <dbReference type="Google" id="ProtNLM"/>
    </source>
</evidence>
<dbReference type="KEGG" id="nga:Ngar_c15490"/>
<evidence type="ECO:0000313" key="2">
    <source>
        <dbReference type="Proteomes" id="UP000008037"/>
    </source>
</evidence>
<dbReference type="Gene3D" id="3.40.50.150">
    <property type="entry name" value="Vaccinia Virus protein VP39"/>
    <property type="match status" value="1"/>
</dbReference>
<dbReference type="InParanoid" id="K0IHR0"/>
<keyword evidence="2" id="KW-1185">Reference proteome</keyword>
<dbReference type="BioCyc" id="CNIT1237085:G1324-1547-MONOMER"/>
<dbReference type="GeneID" id="13797808"/>
<protein>
    <recommendedName>
        <fullName evidence="3">DOT1 domain-containing protein</fullName>
    </recommendedName>
</protein>
<dbReference type="AlphaFoldDB" id="K0IHR0"/>
<dbReference type="HOGENOM" id="CLU_065731_0_0_2"/>
<dbReference type="EMBL" id="CP002408">
    <property type="protein sequence ID" value="AFU58483.1"/>
    <property type="molecule type" value="Genomic_DNA"/>
</dbReference>
<proteinExistence type="predicted"/>
<dbReference type="Proteomes" id="UP000008037">
    <property type="component" value="Chromosome"/>
</dbReference>
<accession>K0IHR0</accession>
<dbReference type="STRING" id="1237085.Ngar_c15490"/>